<reference evidence="3" key="1">
    <citation type="submission" date="2016-11" db="EMBL/GenBank/DDBJ databases">
        <authorList>
            <person name="Varghese N."/>
            <person name="Submissions S."/>
        </authorList>
    </citation>
    <scope>NUCLEOTIDE SEQUENCE [LARGE SCALE GENOMIC DNA]</scope>
    <source>
        <strain evidence="3">GAS401</strain>
    </source>
</reference>
<evidence type="ECO:0000313" key="3">
    <source>
        <dbReference type="Proteomes" id="UP000184096"/>
    </source>
</evidence>
<name>A0A1M7UQX4_9BRAD</name>
<feature type="region of interest" description="Disordered" evidence="1">
    <location>
        <begin position="1"/>
        <end position="22"/>
    </location>
</feature>
<proteinExistence type="predicted"/>
<organism evidence="2 3">
    <name type="scientific">Bradyrhizobium erythrophlei</name>
    <dbReference type="NCBI Taxonomy" id="1437360"/>
    <lineage>
        <taxon>Bacteria</taxon>
        <taxon>Pseudomonadati</taxon>
        <taxon>Pseudomonadota</taxon>
        <taxon>Alphaproteobacteria</taxon>
        <taxon>Hyphomicrobiales</taxon>
        <taxon>Nitrobacteraceae</taxon>
        <taxon>Bradyrhizobium</taxon>
    </lineage>
</organism>
<sequence length="46" mass="5000">MPDDPVTFPVQKPAKGSFRSAGRQSAILAKTLFANRFLRPPQAGQT</sequence>
<protein>
    <submittedName>
        <fullName evidence="2">Uncharacterized protein</fullName>
    </submittedName>
</protein>
<accession>A0A1M7UQX4</accession>
<evidence type="ECO:0000256" key="1">
    <source>
        <dbReference type="SAM" id="MobiDB-lite"/>
    </source>
</evidence>
<dbReference type="EMBL" id="LT670849">
    <property type="protein sequence ID" value="SHN85350.1"/>
    <property type="molecule type" value="Genomic_DNA"/>
</dbReference>
<dbReference type="Proteomes" id="UP000184096">
    <property type="component" value="Chromosome I"/>
</dbReference>
<evidence type="ECO:0000313" key="2">
    <source>
        <dbReference type="EMBL" id="SHN85350.1"/>
    </source>
</evidence>
<gene>
    <name evidence="2" type="ORF">SAMN05444170_6266</name>
</gene>
<dbReference type="AlphaFoldDB" id="A0A1M7UQX4"/>
<keyword evidence="3" id="KW-1185">Reference proteome</keyword>